<gene>
    <name evidence="2" type="ORF">NEMBOFW57_010601</name>
</gene>
<keyword evidence="3" id="KW-1185">Reference proteome</keyword>
<proteinExistence type="predicted"/>
<evidence type="ECO:0000313" key="2">
    <source>
        <dbReference type="EMBL" id="KAG7284237.1"/>
    </source>
</evidence>
<dbReference type="EMBL" id="JAHCVI010000006">
    <property type="protein sequence ID" value="KAG7284237.1"/>
    <property type="molecule type" value="Genomic_DNA"/>
</dbReference>
<dbReference type="Pfam" id="PF06985">
    <property type="entry name" value="HET"/>
    <property type="match status" value="1"/>
</dbReference>
<organism evidence="2 3">
    <name type="scientific">Staphylotrichum longicolle</name>
    <dbReference type="NCBI Taxonomy" id="669026"/>
    <lineage>
        <taxon>Eukaryota</taxon>
        <taxon>Fungi</taxon>
        <taxon>Dikarya</taxon>
        <taxon>Ascomycota</taxon>
        <taxon>Pezizomycotina</taxon>
        <taxon>Sordariomycetes</taxon>
        <taxon>Sordariomycetidae</taxon>
        <taxon>Sordariales</taxon>
        <taxon>Chaetomiaceae</taxon>
        <taxon>Staphylotrichum</taxon>
    </lineage>
</organism>
<sequence>MRLLRTAPSPSPLPETEEFIGSQIPPYAILSHTWSAAEQTLAHLSTPDAPLPATLQPSLAKVTRTLALAHTRDALAHAWVDTVCIDKSSSAELAEAINSMFAWYAAAAVCYVFLSDLAPGSPADLERDLPRCRWFTRGWTLQELIAPREVVFFDREWRWRGDKGGWAGLLSKVTGVPETSTADLSVFAWKEDRVPCPAFAGMLAESPRQFASCGDMEMKLGDPVYANFAITTRGIQVDASLLLNQVRQDCGFWTVALNTFCHIRGTMVGVPLRKIGVGLYARSNPDTHAWLGSDAKYRLDSVGRAERMLFELKLRQFKFEGCSRAVEVVEDIFGGKLEEEVIATGLGPVNYWKDSKIGLSVRVNLRQELLPDICVNPVMILDLS</sequence>
<evidence type="ECO:0000313" key="3">
    <source>
        <dbReference type="Proteomes" id="UP001197093"/>
    </source>
</evidence>
<dbReference type="InterPro" id="IPR010730">
    <property type="entry name" value="HET"/>
</dbReference>
<dbReference type="PANTHER" id="PTHR10622">
    <property type="entry name" value="HET DOMAIN-CONTAINING PROTEIN"/>
    <property type="match status" value="1"/>
</dbReference>
<evidence type="ECO:0000259" key="1">
    <source>
        <dbReference type="Pfam" id="PF06985"/>
    </source>
</evidence>
<name>A0AAD4HUF0_9PEZI</name>
<accession>A0AAD4HUF0</accession>
<dbReference type="PANTHER" id="PTHR10622:SF10">
    <property type="entry name" value="HET DOMAIN-CONTAINING PROTEIN"/>
    <property type="match status" value="1"/>
</dbReference>
<dbReference type="AlphaFoldDB" id="A0AAD4HUF0"/>
<reference evidence="2" key="1">
    <citation type="submission" date="2023-02" db="EMBL/GenBank/DDBJ databases">
        <authorList>
            <person name="Palmer J.M."/>
        </authorList>
    </citation>
    <scope>NUCLEOTIDE SEQUENCE</scope>
    <source>
        <strain evidence="2">FW57</strain>
    </source>
</reference>
<comment type="caution">
    <text evidence="2">The sequence shown here is derived from an EMBL/GenBank/DDBJ whole genome shotgun (WGS) entry which is preliminary data.</text>
</comment>
<protein>
    <recommendedName>
        <fullName evidence="1">Heterokaryon incompatibility domain-containing protein</fullName>
    </recommendedName>
</protein>
<feature type="domain" description="Heterokaryon incompatibility" evidence="1">
    <location>
        <begin position="27"/>
        <end position="116"/>
    </location>
</feature>
<dbReference type="Proteomes" id="UP001197093">
    <property type="component" value="Unassembled WGS sequence"/>
</dbReference>